<dbReference type="eggNOG" id="KOG1717">
    <property type="taxonomic scope" value="Eukaryota"/>
</dbReference>
<comment type="similarity">
    <text evidence="1">Belongs to the protein-tyrosine phosphatase family. Non-receptor class dual specificity subfamily.</text>
</comment>
<dbReference type="GO" id="GO:0004725">
    <property type="term" value="F:protein tyrosine phosphatase activity"/>
    <property type="evidence" value="ECO:0007669"/>
    <property type="project" value="UniProtKB-EC"/>
</dbReference>
<dbReference type="EMBL" id="AGNL01003209">
    <property type="protein sequence ID" value="EJK74983.1"/>
    <property type="molecule type" value="Genomic_DNA"/>
</dbReference>
<keyword evidence="4" id="KW-0904">Protein phosphatase</keyword>
<evidence type="ECO:0000256" key="1">
    <source>
        <dbReference type="ARBA" id="ARBA00008601"/>
    </source>
</evidence>
<reference evidence="8 9" key="1">
    <citation type="journal article" date="2012" name="Genome Biol.">
        <title>Genome and low-iron response of an oceanic diatom adapted to chronic iron limitation.</title>
        <authorList>
            <person name="Lommer M."/>
            <person name="Specht M."/>
            <person name="Roy A.S."/>
            <person name="Kraemer L."/>
            <person name="Andreson R."/>
            <person name="Gutowska M.A."/>
            <person name="Wolf J."/>
            <person name="Bergner S.V."/>
            <person name="Schilhabel M.B."/>
            <person name="Klostermeier U.C."/>
            <person name="Beiko R.G."/>
            <person name="Rosenstiel P."/>
            <person name="Hippler M."/>
            <person name="Laroche J."/>
        </authorList>
    </citation>
    <scope>NUCLEOTIDE SEQUENCE [LARGE SCALE GENOMIC DNA]</scope>
    <source>
        <strain evidence="8 9">CCMP1005</strain>
    </source>
</reference>
<name>K0T842_THAOC</name>
<dbReference type="EC" id="3.1.3.48" evidence="2"/>
<dbReference type="PROSITE" id="PS50054">
    <property type="entry name" value="TYR_PHOSPHATASE_DUAL"/>
    <property type="match status" value="1"/>
</dbReference>
<evidence type="ECO:0000313" key="8">
    <source>
        <dbReference type="EMBL" id="EJK74983.1"/>
    </source>
</evidence>
<feature type="region of interest" description="Disordered" evidence="5">
    <location>
        <begin position="427"/>
        <end position="457"/>
    </location>
</feature>
<evidence type="ECO:0000256" key="4">
    <source>
        <dbReference type="ARBA" id="ARBA00022912"/>
    </source>
</evidence>
<dbReference type="InterPro" id="IPR000340">
    <property type="entry name" value="Dual-sp_phosphatase_cat-dom"/>
</dbReference>
<dbReference type="Proteomes" id="UP000266841">
    <property type="component" value="Unassembled WGS sequence"/>
</dbReference>
<dbReference type="PANTHER" id="PTHR10159:SF521">
    <property type="entry name" value="LEUCINE RICH REPEAT AND PHOSPHATASE DOMAIN CONTAINING PROTEIN"/>
    <property type="match status" value="1"/>
</dbReference>
<dbReference type="InterPro" id="IPR000387">
    <property type="entry name" value="Tyr_Pase_dom"/>
</dbReference>
<feature type="compositionally biased region" description="Basic and acidic residues" evidence="5">
    <location>
        <begin position="494"/>
        <end position="508"/>
    </location>
</feature>
<accession>K0T842</accession>
<dbReference type="PROSITE" id="PS00383">
    <property type="entry name" value="TYR_PHOSPHATASE_1"/>
    <property type="match status" value="1"/>
</dbReference>
<dbReference type="CDD" id="cd14498">
    <property type="entry name" value="DSP"/>
    <property type="match status" value="1"/>
</dbReference>
<comment type="caution">
    <text evidence="8">The sequence shown here is derived from an EMBL/GenBank/DDBJ whole genome shotgun (WGS) entry which is preliminary data.</text>
</comment>
<dbReference type="OrthoDB" id="10252009at2759"/>
<dbReference type="GO" id="GO:0043409">
    <property type="term" value="P:negative regulation of MAPK cascade"/>
    <property type="evidence" value="ECO:0007669"/>
    <property type="project" value="TreeGrafter"/>
</dbReference>
<dbReference type="Gene3D" id="3.90.190.10">
    <property type="entry name" value="Protein tyrosine phosphatase superfamily"/>
    <property type="match status" value="1"/>
</dbReference>
<dbReference type="InterPro" id="IPR016130">
    <property type="entry name" value="Tyr_Pase_AS"/>
</dbReference>
<feature type="compositionally biased region" description="Basic and acidic residues" evidence="5">
    <location>
        <begin position="179"/>
        <end position="193"/>
    </location>
</feature>
<dbReference type="InterPro" id="IPR029021">
    <property type="entry name" value="Prot-tyrosine_phosphatase-like"/>
</dbReference>
<dbReference type="PROSITE" id="PS50056">
    <property type="entry name" value="TYR_PHOSPHATASE_2"/>
    <property type="match status" value="1"/>
</dbReference>
<proteinExistence type="inferred from homology"/>
<dbReference type="SUPFAM" id="SSF52799">
    <property type="entry name" value="(Phosphotyrosine protein) phosphatases II"/>
    <property type="match status" value="1"/>
</dbReference>
<organism evidence="8 9">
    <name type="scientific">Thalassiosira oceanica</name>
    <name type="common">Marine diatom</name>
    <dbReference type="NCBI Taxonomy" id="159749"/>
    <lineage>
        <taxon>Eukaryota</taxon>
        <taxon>Sar</taxon>
        <taxon>Stramenopiles</taxon>
        <taxon>Ochrophyta</taxon>
        <taxon>Bacillariophyta</taxon>
        <taxon>Coscinodiscophyceae</taxon>
        <taxon>Thalassiosirophycidae</taxon>
        <taxon>Thalassiosirales</taxon>
        <taxon>Thalassiosiraceae</taxon>
        <taxon>Thalassiosira</taxon>
    </lineage>
</organism>
<dbReference type="GO" id="GO:0005737">
    <property type="term" value="C:cytoplasm"/>
    <property type="evidence" value="ECO:0007669"/>
    <property type="project" value="TreeGrafter"/>
</dbReference>
<keyword evidence="3" id="KW-0378">Hydrolase</keyword>
<protein>
    <recommendedName>
        <fullName evidence="2">protein-tyrosine-phosphatase</fullName>
        <ecNumber evidence="2">3.1.3.48</ecNumber>
    </recommendedName>
</protein>
<dbReference type="PANTHER" id="PTHR10159">
    <property type="entry name" value="DUAL SPECIFICITY PROTEIN PHOSPHATASE"/>
    <property type="match status" value="1"/>
</dbReference>
<dbReference type="InterPro" id="IPR020422">
    <property type="entry name" value="TYR_PHOSPHATASE_DUAL_dom"/>
</dbReference>
<evidence type="ECO:0000259" key="7">
    <source>
        <dbReference type="PROSITE" id="PS50056"/>
    </source>
</evidence>
<feature type="domain" description="Tyrosine specific protein phosphatases" evidence="7">
    <location>
        <begin position="74"/>
        <end position="134"/>
    </location>
</feature>
<evidence type="ECO:0000256" key="3">
    <source>
        <dbReference type="ARBA" id="ARBA00022801"/>
    </source>
</evidence>
<gene>
    <name evidence="8" type="ORF">THAOC_03308</name>
</gene>
<evidence type="ECO:0000313" key="9">
    <source>
        <dbReference type="Proteomes" id="UP000266841"/>
    </source>
</evidence>
<feature type="compositionally biased region" description="Low complexity" evidence="5">
    <location>
        <begin position="437"/>
        <end position="446"/>
    </location>
</feature>
<dbReference type="AlphaFoldDB" id="K0T842"/>
<keyword evidence="9" id="KW-1185">Reference proteome</keyword>
<evidence type="ECO:0000259" key="6">
    <source>
        <dbReference type="PROSITE" id="PS50054"/>
    </source>
</evidence>
<feature type="region of interest" description="Disordered" evidence="5">
    <location>
        <begin position="487"/>
        <end position="517"/>
    </location>
</feature>
<evidence type="ECO:0000256" key="5">
    <source>
        <dbReference type="SAM" id="MobiDB-lite"/>
    </source>
</evidence>
<evidence type="ECO:0000256" key="2">
    <source>
        <dbReference type="ARBA" id="ARBA00013064"/>
    </source>
</evidence>
<dbReference type="SMART" id="SM00195">
    <property type="entry name" value="DSPc"/>
    <property type="match status" value="1"/>
</dbReference>
<sequence length="549" mass="59995">MSLIYTSKTSRNNLYLGGKADAKSLSTLKQRNILRILNITPAKEQGITAGVPNYFENNSNITYKRISVYDSPTTDLLHHADAIVSFISNSLHHGSVLVHCQRGASRSATAVIMFLMNKSNMTLKQALSLCQRRRVEVCPIPAFIEQLEVYEKECRECGHLTAFDDDTKAEAAAVADSTEDNKRPVDPNDDTKLNKRVAIGPSRPPSSTTAGEQQKKKARIILSSDPDLGTAFGLHCVVFSMVLAFRNTVVTGLIEVEDRTESKTSRVTREAFDELFKSGVLRGRIPEMGIVAYLSTYKPVIPSATRERCSGRRRELSGSAECPLHADGSIGSVHGLRRPQTTIDASSVVDLSAPLCSRPSHEQFFRSRVSLLQAADVAGNRISRIRTAPPPGGGDGPGGGAARFAMMSSVETAATCVNDSVGRSTYRRRSCGGGSDPGPLSSPTGPKGASASHSRKGGAFPIMQSQFRRALGCLLIARGQAQHLLKRRHYARPSAREAYTKQRAEDNHSKHRSRPKASMSGYARWWQNFIPEGYGLYQQWRNGKNFGSI</sequence>
<feature type="domain" description="Tyrosine-protein phosphatase" evidence="6">
    <location>
        <begin position="5"/>
        <end position="156"/>
    </location>
</feature>
<feature type="region of interest" description="Disordered" evidence="5">
    <location>
        <begin position="173"/>
        <end position="216"/>
    </location>
</feature>
<dbReference type="Pfam" id="PF00782">
    <property type="entry name" value="DSPc"/>
    <property type="match status" value="1"/>
</dbReference>